<dbReference type="InterPro" id="IPR026050">
    <property type="entry name" value="C1GALT1/C1GALT1_chp1"/>
</dbReference>
<comment type="caution">
    <text evidence="15">The sequence shown here is derived from an EMBL/GenBank/DDBJ whole genome shotgun (WGS) entry which is preliminary data.</text>
</comment>
<comment type="pathway">
    <text evidence="2">Protein modification; protein glycosylation.</text>
</comment>
<dbReference type="EMBL" id="JARKIK010000084">
    <property type="protein sequence ID" value="KAK8724916.1"/>
    <property type="molecule type" value="Genomic_DNA"/>
</dbReference>
<sequence length="272" mass="30720">MKKCEDCGVEEMDCRDKREATHTRGILALSRIFRRRPRHSILLLLVSCLIIILIHQLFLVICTYQEYLLALLPEGPLPAQHRQENRSNSSSVRSQDGRKSGNQYGKAGFPRILCLITTSPGHHQERAIHVAATWATHCTRAIFLTSSPDPVLPHTLVTSGAASYDQLWDKVTQGFEWAYKQRQEFDFVIKTDDDTFLLVENLQAALLHLHPDQPLATGLHLRTWDTGSTYLNGGAGYTLSRGAVRRLVEEGLRDEQCFKNLQLGTNEDVNMA</sequence>
<reference evidence="15" key="2">
    <citation type="submission" date="2024-01" db="EMBL/GenBank/DDBJ databases">
        <authorList>
            <person name="He J."/>
            <person name="Wang M."/>
            <person name="Zheng J."/>
            <person name="Liu Z."/>
        </authorList>
    </citation>
    <scope>NUCLEOTIDE SEQUENCE</scope>
    <source>
        <strain evidence="15">ZL_2023a</strain>
        <tissue evidence="15">Muscle</tissue>
    </source>
</reference>
<feature type="non-terminal residue" evidence="15">
    <location>
        <position position="272"/>
    </location>
</feature>
<comment type="similarity">
    <text evidence="3">Belongs to the glycosyltransferase 31 family. Beta3-Gal-T subfamily.</text>
</comment>
<protein>
    <recommendedName>
        <fullName evidence="4">N-acetylgalactosaminide beta-1,3-galactosyltransferase</fullName>
        <ecNumber evidence="4">2.4.1.122</ecNumber>
    </recommendedName>
</protein>
<gene>
    <name evidence="15" type="ORF">OTU49_010977</name>
</gene>
<evidence type="ECO:0000256" key="1">
    <source>
        <dbReference type="ARBA" id="ARBA00004606"/>
    </source>
</evidence>
<feature type="transmembrane region" description="Helical" evidence="13">
    <location>
        <begin position="41"/>
        <end position="61"/>
    </location>
</feature>
<feature type="region of interest" description="Disordered" evidence="12">
    <location>
        <begin position="80"/>
        <end position="104"/>
    </location>
</feature>
<evidence type="ECO:0000313" key="15">
    <source>
        <dbReference type="EMBL" id="KAK8724916.1"/>
    </source>
</evidence>
<evidence type="ECO:0000256" key="8">
    <source>
        <dbReference type="ARBA" id="ARBA00022741"/>
    </source>
</evidence>
<dbReference type="GO" id="GO:0016263">
    <property type="term" value="F:glycoprotein-N-acetylgalactosamine 3-beta-galactosyltransferase activity"/>
    <property type="evidence" value="ECO:0007669"/>
    <property type="project" value="UniProtKB-EC"/>
</dbReference>
<dbReference type="Pfam" id="PF02434">
    <property type="entry name" value="Fringe"/>
    <property type="match status" value="1"/>
</dbReference>
<proteinExistence type="inferred from homology"/>
<evidence type="ECO:0000256" key="2">
    <source>
        <dbReference type="ARBA" id="ARBA00004922"/>
    </source>
</evidence>
<keyword evidence="5" id="KW-0328">Glycosyltransferase</keyword>
<keyword evidence="7 13" id="KW-0812">Transmembrane</keyword>
<evidence type="ECO:0000259" key="14">
    <source>
        <dbReference type="Pfam" id="PF02434"/>
    </source>
</evidence>
<evidence type="ECO:0000313" key="16">
    <source>
        <dbReference type="Proteomes" id="UP001445076"/>
    </source>
</evidence>
<dbReference type="EC" id="2.4.1.122" evidence="4"/>
<reference evidence="15 16" key="1">
    <citation type="journal article" date="2024" name="BMC Genomics">
        <title>Genome assembly of redclaw crayfish (Cherax quadricarinatus) provides insights into its immune adaptation and hypoxia tolerance.</title>
        <authorList>
            <person name="Liu Z."/>
            <person name="Zheng J."/>
            <person name="Li H."/>
            <person name="Fang K."/>
            <person name="Wang S."/>
            <person name="He J."/>
            <person name="Zhou D."/>
            <person name="Weng S."/>
            <person name="Chi M."/>
            <person name="Gu Z."/>
            <person name="He J."/>
            <person name="Li F."/>
            <person name="Wang M."/>
        </authorList>
    </citation>
    <scope>NUCLEOTIDE SEQUENCE [LARGE SCALE GENOMIC DNA]</scope>
    <source>
        <strain evidence="15">ZL_2023a</strain>
    </source>
</reference>
<keyword evidence="9" id="KW-0735">Signal-anchor</keyword>
<organism evidence="15 16">
    <name type="scientific">Cherax quadricarinatus</name>
    <name type="common">Australian red claw crayfish</name>
    <dbReference type="NCBI Taxonomy" id="27406"/>
    <lineage>
        <taxon>Eukaryota</taxon>
        <taxon>Metazoa</taxon>
        <taxon>Ecdysozoa</taxon>
        <taxon>Arthropoda</taxon>
        <taxon>Crustacea</taxon>
        <taxon>Multicrustacea</taxon>
        <taxon>Malacostraca</taxon>
        <taxon>Eumalacostraca</taxon>
        <taxon>Eucarida</taxon>
        <taxon>Decapoda</taxon>
        <taxon>Pleocyemata</taxon>
        <taxon>Astacidea</taxon>
        <taxon>Parastacoidea</taxon>
        <taxon>Parastacidae</taxon>
        <taxon>Cherax</taxon>
    </lineage>
</organism>
<keyword evidence="11 13" id="KW-0472">Membrane</keyword>
<evidence type="ECO:0000256" key="6">
    <source>
        <dbReference type="ARBA" id="ARBA00022679"/>
    </source>
</evidence>
<dbReference type="EMBL" id="JARKIK010000084">
    <property type="protein sequence ID" value="KAK8724917.1"/>
    <property type="molecule type" value="Genomic_DNA"/>
</dbReference>
<comment type="subcellular location">
    <subcellularLocation>
        <location evidence="1">Membrane</location>
        <topology evidence="1">Single-pass type II membrane protein</topology>
    </subcellularLocation>
</comment>
<evidence type="ECO:0000256" key="9">
    <source>
        <dbReference type="ARBA" id="ARBA00022968"/>
    </source>
</evidence>
<evidence type="ECO:0000256" key="4">
    <source>
        <dbReference type="ARBA" id="ARBA00012557"/>
    </source>
</evidence>
<dbReference type="PANTHER" id="PTHR23033:SF14">
    <property type="entry name" value="GLYCOPROTEIN-N-ACETYLGALACTOSAMINE 3-BETA-GALACTOSYLTRANSFERASE 1-RELATED"/>
    <property type="match status" value="1"/>
</dbReference>
<feature type="domain" description="Fringe-like glycosyltransferase" evidence="14">
    <location>
        <begin position="112"/>
        <end position="269"/>
    </location>
</feature>
<dbReference type="AlphaFoldDB" id="A0AAW0W6J0"/>
<keyword evidence="6" id="KW-0808">Transferase</keyword>
<dbReference type="InterPro" id="IPR003378">
    <property type="entry name" value="Fringe-like_glycosylTrfase"/>
</dbReference>
<evidence type="ECO:0000256" key="13">
    <source>
        <dbReference type="SAM" id="Phobius"/>
    </source>
</evidence>
<evidence type="ECO:0000256" key="12">
    <source>
        <dbReference type="SAM" id="MobiDB-lite"/>
    </source>
</evidence>
<dbReference type="EMBL" id="JARKIK010000084">
    <property type="protein sequence ID" value="KAK8724918.1"/>
    <property type="molecule type" value="Genomic_DNA"/>
</dbReference>
<evidence type="ECO:0000256" key="10">
    <source>
        <dbReference type="ARBA" id="ARBA00022989"/>
    </source>
</evidence>
<dbReference type="Proteomes" id="UP001445076">
    <property type="component" value="Unassembled WGS sequence"/>
</dbReference>
<dbReference type="Gene3D" id="3.90.550.50">
    <property type="match status" value="1"/>
</dbReference>
<accession>A0AAW0W6J0</accession>
<keyword evidence="10 13" id="KW-1133">Transmembrane helix</keyword>
<evidence type="ECO:0000256" key="5">
    <source>
        <dbReference type="ARBA" id="ARBA00022676"/>
    </source>
</evidence>
<keyword evidence="8" id="KW-0547">Nucleotide-binding</keyword>
<dbReference type="GO" id="GO:0000166">
    <property type="term" value="F:nucleotide binding"/>
    <property type="evidence" value="ECO:0007669"/>
    <property type="project" value="UniProtKB-KW"/>
</dbReference>
<evidence type="ECO:0000256" key="3">
    <source>
        <dbReference type="ARBA" id="ARBA00006462"/>
    </source>
</evidence>
<name>A0AAW0W6J0_CHEQU</name>
<dbReference type="PANTHER" id="PTHR23033">
    <property type="entry name" value="BETA1,3-GALACTOSYLTRANSFERASE"/>
    <property type="match status" value="1"/>
</dbReference>
<evidence type="ECO:0000256" key="11">
    <source>
        <dbReference type="ARBA" id="ARBA00023136"/>
    </source>
</evidence>
<keyword evidence="16" id="KW-1185">Reference proteome</keyword>
<evidence type="ECO:0000256" key="7">
    <source>
        <dbReference type="ARBA" id="ARBA00022692"/>
    </source>
</evidence>
<dbReference type="GO" id="GO:0016020">
    <property type="term" value="C:membrane"/>
    <property type="evidence" value="ECO:0007669"/>
    <property type="project" value="UniProtKB-SubCell"/>
</dbReference>